<feature type="domain" description="Core-binding (CB)" evidence="6">
    <location>
        <begin position="118"/>
        <end position="208"/>
    </location>
</feature>
<dbReference type="RefSeq" id="WP_044219147.1">
    <property type="nucleotide sequence ID" value="NZ_JBKAGJ010000028.1"/>
</dbReference>
<evidence type="ECO:0000256" key="4">
    <source>
        <dbReference type="PROSITE-ProRule" id="PRU01248"/>
    </source>
</evidence>
<evidence type="ECO:0000259" key="6">
    <source>
        <dbReference type="PROSITE" id="PS51900"/>
    </source>
</evidence>
<evidence type="ECO:0000313" key="8">
    <source>
        <dbReference type="Proteomes" id="UP000029736"/>
    </source>
</evidence>
<dbReference type="EMBL" id="JPOS01000019">
    <property type="protein sequence ID" value="KGE88433.1"/>
    <property type="molecule type" value="Genomic_DNA"/>
</dbReference>
<dbReference type="Pfam" id="PF17293">
    <property type="entry name" value="Arm-DNA-bind_5"/>
    <property type="match status" value="1"/>
</dbReference>
<dbReference type="Pfam" id="PF13102">
    <property type="entry name" value="Phage_int_SAM_5"/>
    <property type="match status" value="1"/>
</dbReference>
<dbReference type="GO" id="GO:0006310">
    <property type="term" value="P:DNA recombination"/>
    <property type="evidence" value="ECO:0007669"/>
    <property type="project" value="UniProtKB-KW"/>
</dbReference>
<dbReference type="OrthoDB" id="1493636at2"/>
<evidence type="ECO:0000256" key="1">
    <source>
        <dbReference type="ARBA" id="ARBA00022908"/>
    </source>
</evidence>
<dbReference type="Gene3D" id="1.10.443.10">
    <property type="entry name" value="Intergrase catalytic core"/>
    <property type="match status" value="1"/>
</dbReference>
<sequence>MKPYRPKIPTPRYQIINRRPNGQCLIQLRFNINGRRTHFSTSINIETKHWNPKRQRVKQVRGKEDVHRDINQRLERFAEIAQEIFVDYDYGRDLTPELFKEQMAIRCGRIEDPNAKATNLFQFAEQFIKAEQTKPNAKRGTWKKYLTVFNHLREFAAEHGKDTLGFSDIDWQFRNDFINWLYSPPRSHSQNNAAKILAVTKQFMREAEKRGLHSNRIYTQKDFGLRRVKTKGKVRLTFEELEALAELDLTDTPHLERVRDLFLAGCFIGTRFSDWYKVNRENIIEEPEGQLIQILTQKVRNRVVVPVFPVLAGILEKYNYQLPEMDIHTLNRNIKTVCKIALKDSRFQRIYSEGGDTKAEIVKKWERVSSHAARRSFASNFWEAGIPAALLMQITGHTTEKQFFEYIDVSKEQAARQFAKMALEVLKKRE</sequence>
<dbReference type="STRING" id="1524460.IX84_09660"/>
<evidence type="ECO:0008006" key="9">
    <source>
        <dbReference type="Google" id="ProtNLM"/>
    </source>
</evidence>
<dbReference type="SUPFAM" id="SSF56349">
    <property type="entry name" value="DNA breaking-rejoining enzymes"/>
    <property type="match status" value="1"/>
</dbReference>
<dbReference type="CDD" id="cd01185">
    <property type="entry name" value="INTN1_C_like"/>
    <property type="match status" value="1"/>
</dbReference>
<dbReference type="InterPro" id="IPR010998">
    <property type="entry name" value="Integrase_recombinase_N"/>
</dbReference>
<dbReference type="InterPro" id="IPR002104">
    <property type="entry name" value="Integrase_catalytic"/>
</dbReference>
<dbReference type="PROSITE" id="PS51900">
    <property type="entry name" value="CB"/>
    <property type="match status" value="1"/>
</dbReference>
<keyword evidence="8" id="KW-1185">Reference proteome</keyword>
<organism evidence="7 8">
    <name type="scientific">Phaeodactylibacter xiamenensis</name>
    <dbReference type="NCBI Taxonomy" id="1524460"/>
    <lineage>
        <taxon>Bacteria</taxon>
        <taxon>Pseudomonadati</taxon>
        <taxon>Bacteroidota</taxon>
        <taxon>Saprospiria</taxon>
        <taxon>Saprospirales</taxon>
        <taxon>Haliscomenobacteraceae</taxon>
        <taxon>Phaeodactylibacter</taxon>
    </lineage>
</organism>
<keyword evidence="1" id="KW-0229">DNA integration</keyword>
<dbReference type="GO" id="GO:0003677">
    <property type="term" value="F:DNA binding"/>
    <property type="evidence" value="ECO:0007669"/>
    <property type="project" value="UniProtKB-UniRule"/>
</dbReference>
<dbReference type="AlphaFoldDB" id="A0A098S9U9"/>
<name>A0A098S9U9_9BACT</name>
<accession>A0A098S9U9</accession>
<dbReference type="PROSITE" id="PS51898">
    <property type="entry name" value="TYR_RECOMBINASE"/>
    <property type="match status" value="1"/>
</dbReference>
<dbReference type="GO" id="GO:0015074">
    <property type="term" value="P:DNA integration"/>
    <property type="evidence" value="ECO:0007669"/>
    <property type="project" value="UniProtKB-KW"/>
</dbReference>
<dbReference type="Gene3D" id="1.10.150.130">
    <property type="match status" value="1"/>
</dbReference>
<dbReference type="Proteomes" id="UP000029736">
    <property type="component" value="Unassembled WGS sequence"/>
</dbReference>
<evidence type="ECO:0000313" key="7">
    <source>
        <dbReference type="EMBL" id="KGE88433.1"/>
    </source>
</evidence>
<proteinExistence type="predicted"/>
<gene>
    <name evidence="7" type="ORF">IX84_09660</name>
</gene>
<feature type="domain" description="Tyr recombinase" evidence="5">
    <location>
        <begin position="231"/>
        <end position="419"/>
    </location>
</feature>
<keyword evidence="2 4" id="KW-0238">DNA-binding</keyword>
<protein>
    <recommendedName>
        <fullName evidence="9">Tyr recombinase domain-containing protein</fullName>
    </recommendedName>
</protein>
<evidence type="ECO:0000259" key="5">
    <source>
        <dbReference type="PROSITE" id="PS51898"/>
    </source>
</evidence>
<keyword evidence="3" id="KW-0233">DNA recombination</keyword>
<evidence type="ECO:0000256" key="3">
    <source>
        <dbReference type="ARBA" id="ARBA00023172"/>
    </source>
</evidence>
<dbReference type="InterPro" id="IPR011010">
    <property type="entry name" value="DNA_brk_join_enz"/>
</dbReference>
<dbReference type="InterPro" id="IPR035386">
    <property type="entry name" value="Arm-DNA-bind_5"/>
</dbReference>
<dbReference type="InterPro" id="IPR044068">
    <property type="entry name" value="CB"/>
</dbReference>
<dbReference type="InterPro" id="IPR013762">
    <property type="entry name" value="Integrase-like_cat_sf"/>
</dbReference>
<comment type="caution">
    <text evidence="7">The sequence shown here is derived from an EMBL/GenBank/DDBJ whole genome shotgun (WGS) entry which is preliminary data.</text>
</comment>
<dbReference type="InterPro" id="IPR025269">
    <property type="entry name" value="SAM-like_dom"/>
</dbReference>
<evidence type="ECO:0000256" key="2">
    <source>
        <dbReference type="ARBA" id="ARBA00023125"/>
    </source>
</evidence>
<reference evidence="7 8" key="1">
    <citation type="journal article" date="2014" name="Int. J. Syst. Evol. Microbiol.">
        <title>Phaeodactylibacter xiamenensis gen. nov., sp. nov., a member of the family Saprospiraceae isolated from the marine alga Phaeodactylum tricornutum.</title>
        <authorList>
            <person name="Chen Z.Jr."/>
            <person name="Lei X."/>
            <person name="Lai Q."/>
            <person name="Li Y."/>
            <person name="Zhang B."/>
            <person name="Zhang J."/>
            <person name="Zhang H."/>
            <person name="Yang L."/>
            <person name="Zheng W."/>
            <person name="Tian Y."/>
            <person name="Yu Z."/>
            <person name="Xu H.Jr."/>
            <person name="Zheng T."/>
        </authorList>
    </citation>
    <scope>NUCLEOTIDE SEQUENCE [LARGE SCALE GENOMIC DNA]</scope>
    <source>
        <strain evidence="7 8">KD52</strain>
    </source>
</reference>